<dbReference type="SUPFAM" id="SSF101790">
    <property type="entry name" value="Aminomethyltransferase beta-barrel domain"/>
    <property type="match status" value="1"/>
</dbReference>
<dbReference type="FunFam" id="2.40.30.110:FF:000002">
    <property type="entry name" value="Aminomethyltransferase"/>
    <property type="match status" value="1"/>
</dbReference>
<evidence type="ECO:0000259" key="14">
    <source>
        <dbReference type="Pfam" id="PF08669"/>
    </source>
</evidence>
<dbReference type="Gene3D" id="4.10.1250.10">
    <property type="entry name" value="Aminomethyltransferase fragment"/>
    <property type="match status" value="1"/>
</dbReference>
<feature type="domain" description="GCVT N-terminal" evidence="13">
    <location>
        <begin position="177"/>
        <end position="432"/>
    </location>
</feature>
<dbReference type="PANTHER" id="PTHR43757:SF16">
    <property type="entry name" value="AMINOMETHYLTRANSFERASE, MITOCHONDRIAL"/>
    <property type="match status" value="1"/>
</dbReference>
<dbReference type="GO" id="GO:0008483">
    <property type="term" value="F:transaminase activity"/>
    <property type="evidence" value="ECO:0007669"/>
    <property type="project" value="UniProtKB-KW"/>
</dbReference>
<dbReference type="GO" id="GO:0004047">
    <property type="term" value="F:aminomethyltransferase activity"/>
    <property type="evidence" value="ECO:0007669"/>
    <property type="project" value="UniProtKB-EC"/>
</dbReference>
<keyword evidence="8" id="KW-0808">Transferase</keyword>
<keyword evidence="7" id="KW-0032">Aminotransferase</keyword>
<dbReference type="InterPro" id="IPR006223">
    <property type="entry name" value="GcvT"/>
</dbReference>
<evidence type="ECO:0000256" key="12">
    <source>
        <dbReference type="ARBA" id="ARBA00047665"/>
    </source>
</evidence>
<dbReference type="Gene3D" id="2.40.30.110">
    <property type="entry name" value="Aminomethyltransferase beta-barrel domains"/>
    <property type="match status" value="1"/>
</dbReference>
<dbReference type="Gene3D" id="3.30.70.1400">
    <property type="entry name" value="Aminomethyltransferase beta-barrel domains"/>
    <property type="match status" value="1"/>
</dbReference>
<comment type="function">
    <text evidence="1">The glycine cleavage system catalyzes the degradation of glycine.</text>
</comment>
<reference evidence="15" key="1">
    <citation type="submission" date="2025-08" db="UniProtKB">
        <authorList>
            <consortium name="Ensembl"/>
        </authorList>
    </citation>
    <scope>IDENTIFICATION</scope>
</reference>
<dbReference type="InterPro" id="IPR006222">
    <property type="entry name" value="GCVT_N"/>
</dbReference>
<evidence type="ECO:0000256" key="4">
    <source>
        <dbReference type="ARBA" id="ARBA00011690"/>
    </source>
</evidence>
<dbReference type="NCBIfam" id="NF001567">
    <property type="entry name" value="PRK00389.1"/>
    <property type="match status" value="1"/>
</dbReference>
<evidence type="ECO:0000256" key="10">
    <source>
        <dbReference type="ARBA" id="ARBA00023128"/>
    </source>
</evidence>
<evidence type="ECO:0000256" key="11">
    <source>
        <dbReference type="ARBA" id="ARBA00031395"/>
    </source>
</evidence>
<comment type="similarity">
    <text evidence="3">Belongs to the GcvT family.</text>
</comment>
<dbReference type="OMA" id="DSPINSH"/>
<protein>
    <recommendedName>
        <fullName evidence="6">Aminomethyltransferase, mitochondrial</fullName>
        <ecNumber evidence="5">2.1.2.10</ecNumber>
    </recommendedName>
    <alternativeName>
        <fullName evidence="11">Glycine cleavage system T protein</fullName>
    </alternativeName>
</protein>
<evidence type="ECO:0000256" key="7">
    <source>
        <dbReference type="ARBA" id="ARBA00022576"/>
    </source>
</evidence>
<dbReference type="Proteomes" id="UP000594220">
    <property type="component" value="Unplaced"/>
</dbReference>
<evidence type="ECO:0000256" key="6">
    <source>
        <dbReference type="ARBA" id="ARBA00015825"/>
    </source>
</evidence>
<reference evidence="15" key="2">
    <citation type="submission" date="2025-09" db="UniProtKB">
        <authorList>
            <consortium name="Ensembl"/>
        </authorList>
    </citation>
    <scope>IDENTIFICATION</scope>
</reference>
<organism evidence="15 16">
    <name type="scientific">Crocodylus porosus</name>
    <name type="common">Saltwater crocodile</name>
    <name type="synonym">Estuarine crocodile</name>
    <dbReference type="NCBI Taxonomy" id="8502"/>
    <lineage>
        <taxon>Eukaryota</taxon>
        <taxon>Metazoa</taxon>
        <taxon>Chordata</taxon>
        <taxon>Craniata</taxon>
        <taxon>Vertebrata</taxon>
        <taxon>Euteleostomi</taxon>
        <taxon>Archelosauria</taxon>
        <taxon>Archosauria</taxon>
        <taxon>Crocodylia</taxon>
        <taxon>Longirostres</taxon>
        <taxon>Crocodylidae</taxon>
        <taxon>Crocodylus</taxon>
    </lineage>
</organism>
<dbReference type="EC" id="2.1.2.10" evidence="5"/>
<evidence type="ECO:0000256" key="5">
    <source>
        <dbReference type="ARBA" id="ARBA00012616"/>
    </source>
</evidence>
<name>A0A7M4FDP4_CROPO</name>
<feature type="domain" description="Aminomethyltransferase C-terminal" evidence="14">
    <location>
        <begin position="458"/>
        <end position="534"/>
    </location>
</feature>
<accession>A0A7M4FDP4</accession>
<keyword evidence="16" id="KW-1185">Reference proteome</keyword>
<dbReference type="GeneTree" id="ENSGT00940000157524"/>
<gene>
    <name evidence="15" type="primary">AMT</name>
</gene>
<comment type="catalytic activity">
    <reaction evidence="12">
        <text>N(6)-[(R)-S(8)-aminomethyldihydrolipoyl]-L-lysyl-[protein] + (6S)-5,6,7,8-tetrahydrofolate = N(6)-[(R)-dihydrolipoyl]-L-lysyl-[protein] + (6R)-5,10-methylene-5,6,7,8-tetrahydrofolate + NH4(+)</text>
        <dbReference type="Rhea" id="RHEA:16945"/>
        <dbReference type="Rhea" id="RHEA-COMP:10475"/>
        <dbReference type="Rhea" id="RHEA-COMP:10492"/>
        <dbReference type="ChEBI" id="CHEBI:15636"/>
        <dbReference type="ChEBI" id="CHEBI:28938"/>
        <dbReference type="ChEBI" id="CHEBI:57453"/>
        <dbReference type="ChEBI" id="CHEBI:83100"/>
        <dbReference type="ChEBI" id="CHEBI:83143"/>
        <dbReference type="EC" id="2.1.2.10"/>
    </reaction>
</comment>
<dbReference type="FunFam" id="4.10.1250.10:FF:000002">
    <property type="entry name" value="Aminomethyltransferase"/>
    <property type="match status" value="1"/>
</dbReference>
<evidence type="ECO:0000313" key="16">
    <source>
        <dbReference type="Proteomes" id="UP000594220"/>
    </source>
</evidence>
<evidence type="ECO:0000256" key="9">
    <source>
        <dbReference type="ARBA" id="ARBA00022946"/>
    </source>
</evidence>
<dbReference type="Pfam" id="PF01571">
    <property type="entry name" value="GCV_T"/>
    <property type="match status" value="1"/>
</dbReference>
<sequence length="542" mass="60202">MAREPVPCAVRAAVALQAGDVQTDLARPGVAVIDVVFPQAGAVGLQEIVFKNFYTAFLTIRVQRRSPADMAGEGPRKWVTCLRNYCLMPNPHTEEGSQDYFSVFRHQMLCDVDEVMAIRMILRQPSPVWLHFTIEELQIYPRGQESPQKDFQSWLSHLTSQEQPENLHGDGLKQTPLYDFHQQHGGKMVPFAGWSMPVQYTHSHLESHMHTRQHCSLFDVSHMLQTKVFGRDRVKFMESLVVGDIAELKPDQGTLSLFTNEKGGIIDDLIVTSTSEQHLYVVSNAGCSDKDLALMQTRAQELRAAGSDVHLEVWENALLALQGPSAVRVLQAGVSDDLAKLPFMSSAVMDVFGVPGCRVTRCGYTGEDGVEISVPARRVVELAERLLDDPDVWLAGLAARDSLRLEAGLCLYGNDIDETTTPVEASLVWTLGKRRRAAMDFPGAAIIVPQIKEKPKHKRVGLMSTGPPIRQHTRILDLEGQTVGTVTSGCPSPCLQKNIAMGYIKSEHSKVDTALTVEVRKKNYSALVTKMPFVPTRYYTIK</sequence>
<dbReference type="Gene3D" id="3.30.1360.120">
    <property type="entry name" value="Probable tRNA modification gtpase trme, domain 1"/>
    <property type="match status" value="1"/>
</dbReference>
<dbReference type="GO" id="GO:0005960">
    <property type="term" value="C:glycine cleavage complex"/>
    <property type="evidence" value="ECO:0007669"/>
    <property type="project" value="InterPro"/>
</dbReference>
<evidence type="ECO:0000313" key="15">
    <source>
        <dbReference type="Ensembl" id="ENSCPRP00005022133.1"/>
    </source>
</evidence>
<evidence type="ECO:0000256" key="1">
    <source>
        <dbReference type="ARBA" id="ARBA00003631"/>
    </source>
</evidence>
<dbReference type="FunFam" id="3.30.70.1400:FF:000001">
    <property type="entry name" value="Aminomethyltransferase"/>
    <property type="match status" value="1"/>
</dbReference>
<dbReference type="PANTHER" id="PTHR43757">
    <property type="entry name" value="AMINOMETHYLTRANSFERASE"/>
    <property type="match status" value="1"/>
</dbReference>
<evidence type="ECO:0000256" key="8">
    <source>
        <dbReference type="ARBA" id="ARBA00022679"/>
    </source>
</evidence>
<dbReference type="InterPro" id="IPR027266">
    <property type="entry name" value="TrmE/GcvT-like"/>
</dbReference>
<dbReference type="AlphaFoldDB" id="A0A7M4FDP4"/>
<dbReference type="InterPro" id="IPR013977">
    <property type="entry name" value="GcvT_C"/>
</dbReference>
<dbReference type="FunFam" id="3.30.1360.120:FF:000014">
    <property type="entry name" value="Aminomethyltransferase"/>
    <property type="match status" value="1"/>
</dbReference>
<dbReference type="NCBIfam" id="TIGR00528">
    <property type="entry name" value="gcvT"/>
    <property type="match status" value="1"/>
</dbReference>
<dbReference type="Ensembl" id="ENSCPRT00005025893.1">
    <property type="protein sequence ID" value="ENSCPRP00005022133.1"/>
    <property type="gene ID" value="ENSCPRG00005015438.1"/>
</dbReference>
<dbReference type="InterPro" id="IPR028896">
    <property type="entry name" value="GcvT/YgfZ/DmdA"/>
</dbReference>
<comment type="subcellular location">
    <subcellularLocation>
        <location evidence="2">Mitochondrion</location>
    </subcellularLocation>
</comment>
<dbReference type="GO" id="GO:0005739">
    <property type="term" value="C:mitochondrion"/>
    <property type="evidence" value="ECO:0007669"/>
    <property type="project" value="UniProtKB-SubCell"/>
</dbReference>
<dbReference type="GO" id="GO:0005654">
    <property type="term" value="C:nucleoplasm"/>
    <property type="evidence" value="ECO:0007669"/>
    <property type="project" value="Ensembl"/>
</dbReference>
<keyword evidence="9" id="KW-0809">Transit peptide</keyword>
<keyword evidence="10" id="KW-0496">Mitochondrion</keyword>
<dbReference type="InterPro" id="IPR029043">
    <property type="entry name" value="GcvT/YgfZ_C"/>
</dbReference>
<dbReference type="Pfam" id="PF08669">
    <property type="entry name" value="GCV_T_C"/>
    <property type="match status" value="1"/>
</dbReference>
<proteinExistence type="inferred from homology"/>
<comment type="subunit">
    <text evidence="4">The glycine cleavage system is composed of four proteins: P, T, L and H.</text>
</comment>
<dbReference type="GO" id="GO:0019464">
    <property type="term" value="P:glycine decarboxylation via glycine cleavage system"/>
    <property type="evidence" value="ECO:0007669"/>
    <property type="project" value="Ensembl"/>
</dbReference>
<evidence type="ECO:0000256" key="3">
    <source>
        <dbReference type="ARBA" id="ARBA00008609"/>
    </source>
</evidence>
<dbReference type="SUPFAM" id="SSF103025">
    <property type="entry name" value="Folate-binding domain"/>
    <property type="match status" value="1"/>
</dbReference>
<evidence type="ECO:0000259" key="13">
    <source>
        <dbReference type="Pfam" id="PF01571"/>
    </source>
</evidence>
<evidence type="ECO:0000256" key="2">
    <source>
        <dbReference type="ARBA" id="ARBA00004173"/>
    </source>
</evidence>